<protein>
    <submittedName>
        <fullName evidence="6">T9SS type A sorting domain-containing protein</fullName>
    </submittedName>
</protein>
<evidence type="ECO:0000256" key="1">
    <source>
        <dbReference type="ARBA" id="ARBA00022729"/>
    </source>
</evidence>
<feature type="chain" id="PRO_5028912095" evidence="3">
    <location>
        <begin position="20"/>
        <end position="1321"/>
    </location>
</feature>
<evidence type="ECO:0000256" key="2">
    <source>
        <dbReference type="SAM" id="MobiDB-lite"/>
    </source>
</evidence>
<proteinExistence type="predicted"/>
<evidence type="ECO:0000313" key="6">
    <source>
        <dbReference type="EMBL" id="QNM85331.1"/>
    </source>
</evidence>
<reference evidence="6 7" key="1">
    <citation type="submission" date="2020-08" db="EMBL/GenBank/DDBJ databases">
        <title>Polaribacter sp. L12M9 isolated from gut of the Korean scallop.</title>
        <authorList>
            <person name="Jeong Y.S."/>
        </authorList>
    </citation>
    <scope>NUCLEOTIDE SEQUENCE [LARGE SCALE GENOMIC DNA]</scope>
    <source>
        <strain evidence="6 7">L12M9</strain>
    </source>
</reference>
<dbReference type="SUPFAM" id="SSF101898">
    <property type="entry name" value="NHL repeat"/>
    <property type="match status" value="1"/>
</dbReference>
<evidence type="ECO:0000256" key="3">
    <source>
        <dbReference type="SAM" id="SignalP"/>
    </source>
</evidence>
<keyword evidence="7" id="KW-1185">Reference proteome</keyword>
<dbReference type="RefSeq" id="WP_187482242.1">
    <property type="nucleotide sequence ID" value="NZ_CP060695.1"/>
</dbReference>
<dbReference type="Pfam" id="PF18962">
    <property type="entry name" value="Por_Secre_tail"/>
    <property type="match status" value="1"/>
</dbReference>
<feature type="compositionally biased region" description="Polar residues" evidence="2">
    <location>
        <begin position="1013"/>
        <end position="1025"/>
    </location>
</feature>
<dbReference type="InterPro" id="IPR026444">
    <property type="entry name" value="Secre_tail"/>
</dbReference>
<dbReference type="InterPro" id="IPR055353">
    <property type="entry name" value="DUF7619"/>
</dbReference>
<keyword evidence="1 3" id="KW-0732">Signal</keyword>
<dbReference type="EMBL" id="CP060695">
    <property type="protein sequence ID" value="QNM85331.1"/>
    <property type="molecule type" value="Genomic_DNA"/>
</dbReference>
<feature type="compositionally biased region" description="Acidic residues" evidence="2">
    <location>
        <begin position="1051"/>
        <end position="1067"/>
    </location>
</feature>
<dbReference type="KEGG" id="ppec:H9W90_14250"/>
<dbReference type="Gene3D" id="2.130.10.10">
    <property type="entry name" value="YVTN repeat-like/Quinoprotein amine dehydrogenase"/>
    <property type="match status" value="1"/>
</dbReference>
<feature type="domain" description="Secretion system C-terminal sorting" evidence="4">
    <location>
        <begin position="1248"/>
        <end position="1320"/>
    </location>
</feature>
<feature type="compositionally biased region" description="Low complexity" evidence="2">
    <location>
        <begin position="1026"/>
        <end position="1037"/>
    </location>
</feature>
<evidence type="ECO:0000313" key="7">
    <source>
        <dbReference type="Proteomes" id="UP000515808"/>
    </source>
</evidence>
<evidence type="ECO:0000259" key="5">
    <source>
        <dbReference type="Pfam" id="PF24595"/>
    </source>
</evidence>
<feature type="compositionally biased region" description="Basic and acidic residues" evidence="2">
    <location>
        <begin position="1041"/>
        <end position="1050"/>
    </location>
</feature>
<evidence type="ECO:0000259" key="4">
    <source>
        <dbReference type="Pfam" id="PF18962"/>
    </source>
</evidence>
<sequence length="1321" mass="148636">MKTKLLFSLLFFCSFFLKAQIENTQTWEVFYPGVKLTYHINACANNEAEPTTDEYFWCDGPDRVTTESFGLTHGNVISSHEFAYNNEDYVVFATQKGISIYNKTQKKWRNISFLIFGQDNVSAFFYGAIDDGNGNIIFHGASKGTQKYSLTDNTITQINNQNYAFEQFKKNENTGNFKNSIWAVSLGGSNLMKYHNGIYKVYNNQVLGIGSSRIIKGIDISADNKIYLAVENEGVVVFDPATETATKITEADGLPSNLLLDLDFDVDGNLWITYRIASKGGVSKWDIANNTFENFEHTVGNETLQFGRVEAIGNQIWLSLKYAIAENLYGVYTLTFDNNNAPIWKHHNEAFFQEQGFVEHFYGYGSGFGDRYGINDLASYGEKLYITMAGNGTVVYQNNNWQHFSAQKNNIPSGNERKIGYIKQDKTGGIVFNTYTNNTSTKDIVVVSKLKNNVIENYPLGRGVTNVVGFEEKGQIDEKGNIYGRYITGYNVSNTNTFSVLNYPVFSNLLEDYSFNSEDEFAVEGFNKWYYDKNGKRLTNLDTNVSYNANNSNFDFGTGNLDFLTESPDERVWAISPSEGIIWYDPITDTKGVLTLTDLTNSTHSEISHIQQLLFGTGTNELWLIGRNGVVYLKNGVETHKFLKADYPTLNIIKDAKLDANNNLYVLNSFGFLKISDVQNATPTTKEFDSNALIQGGIAEGPLFTNFNKITIDNEGNKWFASLNSALPKLLKFKEVNDAAGIVNAATASNLRGKVSGKIFVDVNDNGTFEEATDQVIVNQSLNIKNASSSFIVYTDTQGNYSFPIHIANQTYEIAITSTDGFSYASDRVYKVDVVNLDSDYSNNNIPLKNEEIKSLYVKGSAKEGAWGFIRDGFENKFVSAIGNLSNAKTFNDVKVRYKFINLNSSATNYNNNAIESITIHRLKNNQNTHIIDKINIDPSRSQNWKVNLGSNNYTLSTDNNPTFTETDIDKTKTLEIEIGTIDPFEAIVLEIKTTVFDPTAIRDIIQYGPTDVSSSNWEAATSGRNNNDTDNWIDTTPESEDSKSGRDEDFSPYEEPEDIYEDEDDIYRDPKEIYSDGPYYTPVFSSYDPNDKLVTPGVPDKLNEVDIDKKWLTYTVRFQNNGNFSAKDVYVLDTIHNDFDRNSFKILDSSHDIKVSEVGSEAKSIKKFFFENIFLPDSLSNPEGSQGYLKYKIKAKETIPENTIVDNIAYIYFDQNPAIITNTIQNKFRTPAVASVKEFAIREEFSLFPNPAKATVSVKMLKNKPINGVQVYNMLGKRVLLKNGNNQSKMTINTSKLSSGIYLIKIKSENKITSKKLIIK</sequence>
<feature type="signal peptide" evidence="3">
    <location>
        <begin position="1"/>
        <end position="19"/>
    </location>
</feature>
<feature type="region of interest" description="Disordered" evidence="2">
    <location>
        <begin position="1013"/>
        <end position="1068"/>
    </location>
</feature>
<accession>A0A7G9L9N2</accession>
<feature type="domain" description="DUF7619" evidence="5">
    <location>
        <begin position="1089"/>
        <end position="1227"/>
    </location>
</feature>
<dbReference type="InterPro" id="IPR015943">
    <property type="entry name" value="WD40/YVTN_repeat-like_dom_sf"/>
</dbReference>
<gene>
    <name evidence="6" type="ORF">H9W90_14250</name>
</gene>
<dbReference type="Pfam" id="PF24595">
    <property type="entry name" value="DUF7619"/>
    <property type="match status" value="1"/>
</dbReference>
<dbReference type="Proteomes" id="UP000515808">
    <property type="component" value="Chromosome"/>
</dbReference>
<name>A0A7G9L9N2_9FLAO</name>
<organism evidence="6 7">
    <name type="scientific">Polaribacter pectinis</name>
    <dbReference type="NCBI Taxonomy" id="2738844"/>
    <lineage>
        <taxon>Bacteria</taxon>
        <taxon>Pseudomonadati</taxon>
        <taxon>Bacteroidota</taxon>
        <taxon>Flavobacteriia</taxon>
        <taxon>Flavobacteriales</taxon>
        <taxon>Flavobacteriaceae</taxon>
    </lineage>
</organism>
<dbReference type="NCBIfam" id="TIGR04183">
    <property type="entry name" value="Por_Secre_tail"/>
    <property type="match status" value="1"/>
</dbReference>